<evidence type="ECO:0000313" key="1">
    <source>
        <dbReference type="EMBL" id="KAK4124868.1"/>
    </source>
</evidence>
<dbReference type="RefSeq" id="XP_062648639.1">
    <property type="nucleotide sequence ID" value="XM_062792590.1"/>
</dbReference>
<dbReference type="EMBL" id="MU853226">
    <property type="protein sequence ID" value="KAK4124868.1"/>
    <property type="molecule type" value="Genomic_DNA"/>
</dbReference>
<comment type="caution">
    <text evidence="1">The sequence shown here is derived from an EMBL/GenBank/DDBJ whole genome shotgun (WGS) entry which is preliminary data.</text>
</comment>
<name>A0AAN6Z521_9PEZI</name>
<sequence>MSQSLTHSLLAFLSQARIVTIRWARQLLARWASCNTGKDQGDMADGGAGLHVHL</sequence>
<dbReference type="Proteomes" id="UP001302602">
    <property type="component" value="Unassembled WGS sequence"/>
</dbReference>
<evidence type="ECO:0000313" key="2">
    <source>
        <dbReference type="Proteomes" id="UP001302602"/>
    </source>
</evidence>
<reference evidence="1" key="2">
    <citation type="submission" date="2023-05" db="EMBL/GenBank/DDBJ databases">
        <authorList>
            <consortium name="Lawrence Berkeley National Laboratory"/>
            <person name="Steindorff A."/>
            <person name="Hensen N."/>
            <person name="Bonometti L."/>
            <person name="Westerberg I."/>
            <person name="Brannstrom I.O."/>
            <person name="Guillou S."/>
            <person name="Cros-Aarteil S."/>
            <person name="Calhoun S."/>
            <person name="Haridas S."/>
            <person name="Kuo A."/>
            <person name="Mondo S."/>
            <person name="Pangilinan J."/>
            <person name="Riley R."/>
            <person name="Labutti K."/>
            <person name="Andreopoulos B."/>
            <person name="Lipzen A."/>
            <person name="Chen C."/>
            <person name="Yanf M."/>
            <person name="Daum C."/>
            <person name="Ng V."/>
            <person name="Clum A."/>
            <person name="Ohm R."/>
            <person name="Martin F."/>
            <person name="Silar P."/>
            <person name="Natvig D."/>
            <person name="Lalanne C."/>
            <person name="Gautier V."/>
            <person name="Ament-Velasquez S.L."/>
            <person name="Kruys A."/>
            <person name="Hutchinson M.I."/>
            <person name="Powell A.J."/>
            <person name="Barry K."/>
            <person name="Miller A.N."/>
            <person name="Grigoriev I.V."/>
            <person name="Debuchy R."/>
            <person name="Gladieux P."/>
            <person name="Thoren M.H."/>
            <person name="Johannesson H."/>
        </authorList>
    </citation>
    <scope>NUCLEOTIDE SEQUENCE</scope>
    <source>
        <strain evidence="1">CBS 731.68</strain>
    </source>
</reference>
<dbReference type="GeneID" id="87829359"/>
<organism evidence="1 2">
    <name type="scientific">Parathielavia appendiculata</name>
    <dbReference type="NCBI Taxonomy" id="2587402"/>
    <lineage>
        <taxon>Eukaryota</taxon>
        <taxon>Fungi</taxon>
        <taxon>Dikarya</taxon>
        <taxon>Ascomycota</taxon>
        <taxon>Pezizomycotina</taxon>
        <taxon>Sordariomycetes</taxon>
        <taxon>Sordariomycetidae</taxon>
        <taxon>Sordariales</taxon>
        <taxon>Chaetomiaceae</taxon>
        <taxon>Parathielavia</taxon>
    </lineage>
</organism>
<reference evidence="1" key="1">
    <citation type="journal article" date="2023" name="Mol. Phylogenet. Evol.">
        <title>Genome-scale phylogeny and comparative genomics of the fungal order Sordariales.</title>
        <authorList>
            <person name="Hensen N."/>
            <person name="Bonometti L."/>
            <person name="Westerberg I."/>
            <person name="Brannstrom I.O."/>
            <person name="Guillou S."/>
            <person name="Cros-Aarteil S."/>
            <person name="Calhoun S."/>
            <person name="Haridas S."/>
            <person name="Kuo A."/>
            <person name="Mondo S."/>
            <person name="Pangilinan J."/>
            <person name="Riley R."/>
            <person name="LaButti K."/>
            <person name="Andreopoulos B."/>
            <person name="Lipzen A."/>
            <person name="Chen C."/>
            <person name="Yan M."/>
            <person name="Daum C."/>
            <person name="Ng V."/>
            <person name="Clum A."/>
            <person name="Steindorff A."/>
            <person name="Ohm R.A."/>
            <person name="Martin F."/>
            <person name="Silar P."/>
            <person name="Natvig D.O."/>
            <person name="Lalanne C."/>
            <person name="Gautier V."/>
            <person name="Ament-Velasquez S.L."/>
            <person name="Kruys A."/>
            <person name="Hutchinson M.I."/>
            <person name="Powell A.J."/>
            <person name="Barry K."/>
            <person name="Miller A.N."/>
            <person name="Grigoriev I.V."/>
            <person name="Debuchy R."/>
            <person name="Gladieux P."/>
            <person name="Hiltunen Thoren M."/>
            <person name="Johannesson H."/>
        </authorList>
    </citation>
    <scope>NUCLEOTIDE SEQUENCE</scope>
    <source>
        <strain evidence="1">CBS 731.68</strain>
    </source>
</reference>
<protein>
    <submittedName>
        <fullName evidence="1">Uncharacterized protein</fullName>
    </submittedName>
</protein>
<accession>A0AAN6Z521</accession>
<keyword evidence="2" id="KW-1185">Reference proteome</keyword>
<dbReference type="AlphaFoldDB" id="A0AAN6Z521"/>
<gene>
    <name evidence="1" type="ORF">N657DRAFT_643629</name>
</gene>
<proteinExistence type="predicted"/>